<dbReference type="Proteomes" id="UP000535501">
    <property type="component" value="Unassembled WGS sequence"/>
</dbReference>
<organism evidence="1 2">
    <name type="scientific">Pseudorhizobium flavum</name>
    <dbReference type="NCBI Taxonomy" id="1335061"/>
    <lineage>
        <taxon>Bacteria</taxon>
        <taxon>Pseudomonadati</taxon>
        <taxon>Pseudomonadota</taxon>
        <taxon>Alphaproteobacteria</taxon>
        <taxon>Hyphomicrobiales</taxon>
        <taxon>Rhizobiaceae</taxon>
        <taxon>Rhizobium/Agrobacterium group</taxon>
        <taxon>Pseudorhizobium</taxon>
    </lineage>
</organism>
<dbReference type="RefSeq" id="WP_077548633.1">
    <property type="nucleotide sequence ID" value="NZ_JACHEJ010000003.1"/>
</dbReference>
<name>A0A7W9YZM7_9HYPH</name>
<dbReference type="EMBL" id="JACHEJ010000003">
    <property type="protein sequence ID" value="MBB6179996.1"/>
    <property type="molecule type" value="Genomic_DNA"/>
</dbReference>
<dbReference type="AlphaFoldDB" id="A0A7W9YZM7"/>
<reference evidence="1 2" key="1">
    <citation type="submission" date="2020-08" db="EMBL/GenBank/DDBJ databases">
        <title>Genomic Encyclopedia of Type Strains, Phase IV (KMG-IV): sequencing the most valuable type-strain genomes for metagenomic binning, comparative biology and taxonomic classification.</title>
        <authorList>
            <person name="Goeker M."/>
        </authorList>
    </citation>
    <scope>NUCLEOTIDE SEQUENCE [LARGE SCALE GENOMIC DNA]</scope>
    <source>
        <strain evidence="1 2">DSM 102134</strain>
    </source>
</reference>
<evidence type="ECO:0000313" key="1">
    <source>
        <dbReference type="EMBL" id="MBB6179996.1"/>
    </source>
</evidence>
<proteinExistence type="predicted"/>
<protein>
    <submittedName>
        <fullName evidence="1">Uncharacterized protein</fullName>
    </submittedName>
</protein>
<gene>
    <name evidence="1" type="ORF">HNQ75_001964</name>
</gene>
<sequence>MAPTDLIDDLLRSARELHLLPLAERECLVERAASEVAELRERLEARKPAKLPLGFVSDLQALRQHGETGSDVLMGTVLIAFAEEIRRLRLLDWEAEQA</sequence>
<evidence type="ECO:0000313" key="2">
    <source>
        <dbReference type="Proteomes" id="UP000535501"/>
    </source>
</evidence>
<comment type="caution">
    <text evidence="1">The sequence shown here is derived from an EMBL/GenBank/DDBJ whole genome shotgun (WGS) entry which is preliminary data.</text>
</comment>
<keyword evidence="2" id="KW-1185">Reference proteome</keyword>
<accession>A0A7W9YZM7</accession>